<evidence type="ECO:0000256" key="3">
    <source>
        <dbReference type="ARBA" id="ARBA00022741"/>
    </source>
</evidence>
<dbReference type="EMBL" id="JAAGOA010000001">
    <property type="protein sequence ID" value="NED98588.1"/>
    <property type="molecule type" value="Genomic_DNA"/>
</dbReference>
<dbReference type="Gene3D" id="3.40.50.300">
    <property type="entry name" value="P-loop containing nucleotide triphosphate hydrolases"/>
    <property type="match status" value="1"/>
</dbReference>
<dbReference type="InterPro" id="IPR003593">
    <property type="entry name" value="AAA+_ATPase"/>
</dbReference>
<keyword evidence="3" id="KW-0547">Nucleotide-binding</keyword>
<organism evidence="7 8">
    <name type="scientific">Phytoactinopolyspora halotolerans</name>
    <dbReference type="NCBI Taxonomy" id="1981512"/>
    <lineage>
        <taxon>Bacteria</taxon>
        <taxon>Bacillati</taxon>
        <taxon>Actinomycetota</taxon>
        <taxon>Actinomycetes</taxon>
        <taxon>Jiangellales</taxon>
        <taxon>Jiangellaceae</taxon>
        <taxon>Phytoactinopolyspora</taxon>
    </lineage>
</organism>
<dbReference type="RefSeq" id="WP_163730994.1">
    <property type="nucleotide sequence ID" value="NZ_JAAGOA010000001.1"/>
</dbReference>
<dbReference type="PANTHER" id="PTHR42711:SF17">
    <property type="entry name" value="ABC TRANSPORTER ATP-BINDING PROTEIN"/>
    <property type="match status" value="1"/>
</dbReference>
<gene>
    <name evidence="7" type="ORF">G1H10_00210</name>
</gene>
<dbReference type="Pfam" id="PF00005">
    <property type="entry name" value="ABC_tran"/>
    <property type="match status" value="1"/>
</dbReference>
<dbReference type="GO" id="GO:0016887">
    <property type="term" value="F:ATP hydrolysis activity"/>
    <property type="evidence" value="ECO:0007669"/>
    <property type="project" value="InterPro"/>
</dbReference>
<dbReference type="CDD" id="cd03230">
    <property type="entry name" value="ABC_DR_subfamily_A"/>
    <property type="match status" value="1"/>
</dbReference>
<name>A0A6L9S0W7_9ACTN</name>
<dbReference type="GO" id="GO:0046677">
    <property type="term" value="P:response to antibiotic"/>
    <property type="evidence" value="ECO:0007669"/>
    <property type="project" value="UniProtKB-KW"/>
</dbReference>
<accession>A0A6L9S0W7</accession>
<sequence length="319" mass="34291">MTETIIDVDGLRRRYGGTDDGFEAVRGVSFTVHKGELFALLGTNGAGKTSTLEMIEGLAPAGAGSVAVLGRDPYIDRADVRPRIGIMLQEGGFPSDLTVAEMAMMWAGMMADHRPISEALEVVDLGSRTDVKIRALSGGERRRLDLALALMGRPDVLFLDEPTTGLDPQSRRAAWELIRGLLDDGTTIVLTTHYLEEAEELADRIAIMDAGRIVTSGTAAEIAAAHPARISFELDDALLRADDGAVSPRVQLPPLNAQFHTTGRRVTVHTDEVQQTLTDLLGWANERGIALTGLNVRSGSLEQAFLAVASGEHREEITA</sequence>
<dbReference type="PANTHER" id="PTHR42711">
    <property type="entry name" value="ABC TRANSPORTER ATP-BINDING PROTEIN"/>
    <property type="match status" value="1"/>
</dbReference>
<dbReference type="SMART" id="SM00382">
    <property type="entry name" value="AAA"/>
    <property type="match status" value="1"/>
</dbReference>
<dbReference type="PROSITE" id="PS50893">
    <property type="entry name" value="ABC_TRANSPORTER_2"/>
    <property type="match status" value="1"/>
</dbReference>
<dbReference type="InterPro" id="IPR050763">
    <property type="entry name" value="ABC_transporter_ATP-binding"/>
</dbReference>
<dbReference type="InterPro" id="IPR003439">
    <property type="entry name" value="ABC_transporter-like_ATP-bd"/>
</dbReference>
<keyword evidence="2" id="KW-0813">Transport</keyword>
<keyword evidence="5" id="KW-0046">Antibiotic resistance</keyword>
<evidence type="ECO:0000313" key="8">
    <source>
        <dbReference type="Proteomes" id="UP000475214"/>
    </source>
</evidence>
<keyword evidence="8" id="KW-1185">Reference proteome</keyword>
<protein>
    <submittedName>
        <fullName evidence="7">ABC transporter ATP-binding protein</fullName>
    </submittedName>
</protein>
<evidence type="ECO:0000259" key="6">
    <source>
        <dbReference type="PROSITE" id="PS50893"/>
    </source>
</evidence>
<evidence type="ECO:0000256" key="4">
    <source>
        <dbReference type="ARBA" id="ARBA00022840"/>
    </source>
</evidence>
<feature type="domain" description="ABC transporter" evidence="6">
    <location>
        <begin position="6"/>
        <end position="235"/>
    </location>
</feature>
<proteinExistence type="predicted"/>
<dbReference type="Proteomes" id="UP000475214">
    <property type="component" value="Unassembled WGS sequence"/>
</dbReference>
<comment type="caution">
    <text evidence="7">The sequence shown here is derived from an EMBL/GenBank/DDBJ whole genome shotgun (WGS) entry which is preliminary data.</text>
</comment>
<evidence type="ECO:0000313" key="7">
    <source>
        <dbReference type="EMBL" id="NED98588.1"/>
    </source>
</evidence>
<evidence type="ECO:0000256" key="1">
    <source>
        <dbReference type="ARBA" id="ARBA00004202"/>
    </source>
</evidence>
<evidence type="ECO:0000256" key="5">
    <source>
        <dbReference type="ARBA" id="ARBA00023251"/>
    </source>
</evidence>
<dbReference type="GO" id="GO:0005524">
    <property type="term" value="F:ATP binding"/>
    <property type="evidence" value="ECO:0007669"/>
    <property type="project" value="UniProtKB-KW"/>
</dbReference>
<keyword evidence="4 7" id="KW-0067">ATP-binding</keyword>
<dbReference type="InterPro" id="IPR017871">
    <property type="entry name" value="ABC_transporter-like_CS"/>
</dbReference>
<evidence type="ECO:0000256" key="2">
    <source>
        <dbReference type="ARBA" id="ARBA00022448"/>
    </source>
</evidence>
<dbReference type="SUPFAM" id="SSF52540">
    <property type="entry name" value="P-loop containing nucleoside triphosphate hydrolases"/>
    <property type="match status" value="1"/>
</dbReference>
<dbReference type="AlphaFoldDB" id="A0A6L9S0W7"/>
<dbReference type="GO" id="GO:0005886">
    <property type="term" value="C:plasma membrane"/>
    <property type="evidence" value="ECO:0007669"/>
    <property type="project" value="UniProtKB-SubCell"/>
</dbReference>
<comment type="subcellular location">
    <subcellularLocation>
        <location evidence="1">Cell membrane</location>
        <topology evidence="1">Peripheral membrane protein</topology>
    </subcellularLocation>
</comment>
<reference evidence="7 8" key="1">
    <citation type="submission" date="2020-02" db="EMBL/GenBank/DDBJ databases">
        <authorList>
            <person name="Li X.-J."/>
            <person name="Han X.-M."/>
        </authorList>
    </citation>
    <scope>NUCLEOTIDE SEQUENCE [LARGE SCALE GENOMIC DNA]</scope>
    <source>
        <strain evidence="7 8">CCTCC AB 2017055</strain>
    </source>
</reference>
<dbReference type="InterPro" id="IPR027417">
    <property type="entry name" value="P-loop_NTPase"/>
</dbReference>
<dbReference type="PROSITE" id="PS00211">
    <property type="entry name" value="ABC_TRANSPORTER_1"/>
    <property type="match status" value="1"/>
</dbReference>